<keyword evidence="3" id="KW-1185">Reference proteome</keyword>
<proteinExistence type="predicted"/>
<dbReference type="InterPro" id="IPR003657">
    <property type="entry name" value="WRKY_dom"/>
</dbReference>
<evidence type="ECO:0000313" key="2">
    <source>
        <dbReference type="EMBL" id="KAG7532943.1"/>
    </source>
</evidence>
<evidence type="ECO:0000259" key="1">
    <source>
        <dbReference type="PROSITE" id="PS50811"/>
    </source>
</evidence>
<dbReference type="SMART" id="SM00774">
    <property type="entry name" value="WRKY"/>
    <property type="match status" value="1"/>
</dbReference>
<feature type="non-terminal residue" evidence="2">
    <location>
        <position position="198"/>
    </location>
</feature>
<dbReference type="InterPro" id="IPR044810">
    <property type="entry name" value="WRKY_plant"/>
</dbReference>
<dbReference type="EMBL" id="JAEFBK010000013">
    <property type="protein sequence ID" value="KAG7532943.1"/>
    <property type="molecule type" value="Genomic_DNA"/>
</dbReference>
<dbReference type="AlphaFoldDB" id="A0A8T1XEJ4"/>
<accession>A0A8T1XEJ4</accession>
<feature type="domain" description="WRKY" evidence="1">
    <location>
        <begin position="106"/>
        <end position="155"/>
    </location>
</feature>
<dbReference type="Pfam" id="PF03106">
    <property type="entry name" value="WRKY"/>
    <property type="match status" value="1"/>
</dbReference>
<dbReference type="GO" id="GO:0043565">
    <property type="term" value="F:sequence-specific DNA binding"/>
    <property type="evidence" value="ECO:0007669"/>
    <property type="project" value="InterPro"/>
</dbReference>
<name>A0A8T1XEJ4_9BRAS</name>
<dbReference type="PANTHER" id="PTHR31221">
    <property type="entry name" value="WRKY TRANSCRIPTION FACTOR PROTEIN 1-RELATED"/>
    <property type="match status" value="1"/>
</dbReference>
<organism evidence="2 3">
    <name type="scientific">Arabidopsis thaliana x Arabidopsis arenosa</name>
    <dbReference type="NCBI Taxonomy" id="1240361"/>
    <lineage>
        <taxon>Eukaryota</taxon>
        <taxon>Viridiplantae</taxon>
        <taxon>Streptophyta</taxon>
        <taxon>Embryophyta</taxon>
        <taxon>Tracheophyta</taxon>
        <taxon>Spermatophyta</taxon>
        <taxon>Magnoliopsida</taxon>
        <taxon>eudicotyledons</taxon>
        <taxon>Gunneridae</taxon>
        <taxon>Pentapetalae</taxon>
        <taxon>rosids</taxon>
        <taxon>malvids</taxon>
        <taxon>Brassicales</taxon>
        <taxon>Brassicaceae</taxon>
        <taxon>Camelineae</taxon>
        <taxon>Arabidopsis</taxon>
    </lineage>
</organism>
<protein>
    <submittedName>
        <fullName evidence="2">WRKY domain</fullName>
    </submittedName>
</protein>
<dbReference type="PROSITE" id="PS50811">
    <property type="entry name" value="WRKY"/>
    <property type="match status" value="1"/>
</dbReference>
<sequence length="198" mass="22156">MAEEGSQWTGRCGNDAAEDIFVNEPPLFFLPQEQHHRLMPNEDSITNKFVTSTLYSGPRIQDIANALALVEPLSHPVPEISKSTVPRLERSTLSKVDKYTLKVKNNSNGMCDDGYKWRKYGQKSIKNSPNPRSYYKCTNPICNAKKQVERSIDEPNCRRQQGLLEDVVAPAMKNIPTKDSVLTASWSSSSCSSSRTSS</sequence>
<gene>
    <name evidence="2" type="ORF">ISN45_Aa08g005860</name>
</gene>
<dbReference type="Proteomes" id="UP000694240">
    <property type="component" value="Chromosome 13"/>
</dbReference>
<dbReference type="PANTHER" id="PTHR31221:SF42">
    <property type="entry name" value="WRKY TRANSCRIPTION FACTOR 49-RELATED"/>
    <property type="match status" value="1"/>
</dbReference>
<comment type="caution">
    <text evidence="2">The sequence shown here is derived from an EMBL/GenBank/DDBJ whole genome shotgun (WGS) entry which is preliminary data.</text>
</comment>
<dbReference type="GO" id="GO:0003700">
    <property type="term" value="F:DNA-binding transcription factor activity"/>
    <property type="evidence" value="ECO:0007669"/>
    <property type="project" value="InterPro"/>
</dbReference>
<evidence type="ECO:0000313" key="3">
    <source>
        <dbReference type="Proteomes" id="UP000694240"/>
    </source>
</evidence>
<reference evidence="2 3" key="1">
    <citation type="submission" date="2020-12" db="EMBL/GenBank/DDBJ databases">
        <title>Concerted genomic and epigenomic changes stabilize Arabidopsis allopolyploids.</title>
        <authorList>
            <person name="Chen Z."/>
        </authorList>
    </citation>
    <scope>NUCLEOTIDE SEQUENCE [LARGE SCALE GENOMIC DNA]</scope>
    <source>
        <strain evidence="2">Allo738</strain>
        <tissue evidence="2">Leaf</tissue>
    </source>
</reference>